<gene>
    <name evidence="2" type="ORF">GGQ72_004581</name>
</gene>
<feature type="transmembrane region" description="Helical" evidence="1">
    <location>
        <begin position="6"/>
        <end position="25"/>
    </location>
</feature>
<evidence type="ECO:0000313" key="2">
    <source>
        <dbReference type="EMBL" id="MBB4146012.1"/>
    </source>
</evidence>
<keyword evidence="1" id="KW-0812">Transmembrane</keyword>
<dbReference type="EMBL" id="JACIEC010000016">
    <property type="protein sequence ID" value="MBB4146012.1"/>
    <property type="molecule type" value="Genomic_DNA"/>
</dbReference>
<dbReference type="AlphaFoldDB" id="A0A7W6LL01"/>
<dbReference type="Proteomes" id="UP000519897">
    <property type="component" value="Unassembled WGS sequence"/>
</dbReference>
<evidence type="ECO:0000313" key="3">
    <source>
        <dbReference type="Proteomes" id="UP000519897"/>
    </source>
</evidence>
<accession>A0A7W6LL01</accession>
<proteinExistence type="predicted"/>
<organism evidence="2 3">
    <name type="scientific">Rhizobium rhizoryzae</name>
    <dbReference type="NCBI Taxonomy" id="451876"/>
    <lineage>
        <taxon>Bacteria</taxon>
        <taxon>Pseudomonadati</taxon>
        <taxon>Pseudomonadota</taxon>
        <taxon>Alphaproteobacteria</taxon>
        <taxon>Hyphomicrobiales</taxon>
        <taxon>Rhizobiaceae</taxon>
        <taxon>Rhizobium/Agrobacterium group</taxon>
        <taxon>Rhizobium</taxon>
    </lineage>
</organism>
<sequence length="106" mass="11667">MEKLAELPPLALVTFGVTIAIVFAVRHLGLWQGSQPVANAAPVAAVIVDPTALNKATAAVEGLTEALKLHARTMAENGEFVRRFGIEAERIREELRIHRELMRDRD</sequence>
<protein>
    <submittedName>
        <fullName evidence="2">Uncharacterized protein</fullName>
    </submittedName>
</protein>
<evidence type="ECO:0000256" key="1">
    <source>
        <dbReference type="SAM" id="Phobius"/>
    </source>
</evidence>
<name>A0A7W6LL01_9HYPH</name>
<keyword evidence="3" id="KW-1185">Reference proteome</keyword>
<comment type="caution">
    <text evidence="2">The sequence shown here is derived from an EMBL/GenBank/DDBJ whole genome shotgun (WGS) entry which is preliminary data.</text>
</comment>
<reference evidence="2 3" key="1">
    <citation type="submission" date="2020-08" db="EMBL/GenBank/DDBJ databases">
        <title>Genomic Encyclopedia of Type Strains, Phase IV (KMG-IV): sequencing the most valuable type-strain genomes for metagenomic binning, comparative biology and taxonomic classification.</title>
        <authorList>
            <person name="Goeker M."/>
        </authorList>
    </citation>
    <scope>NUCLEOTIDE SEQUENCE [LARGE SCALE GENOMIC DNA]</scope>
    <source>
        <strain evidence="2 3">DSM 29514</strain>
    </source>
</reference>
<keyword evidence="1" id="KW-1133">Transmembrane helix</keyword>
<keyword evidence="1" id="KW-0472">Membrane</keyword>
<dbReference type="RefSeq" id="WP_165137767.1">
    <property type="nucleotide sequence ID" value="NZ_CP049252.1"/>
</dbReference>